<comment type="caution">
    <text evidence="13">The sequence shown here is derived from an EMBL/GenBank/DDBJ whole genome shotgun (WGS) entry which is preliminary data.</text>
</comment>
<dbReference type="InterPro" id="IPR035952">
    <property type="entry name" value="Rhomboid-like_sf"/>
</dbReference>
<keyword evidence="5" id="KW-0479">Metal-binding</keyword>
<feature type="transmembrane region" description="Helical" evidence="11">
    <location>
        <begin position="120"/>
        <end position="140"/>
    </location>
</feature>
<dbReference type="PANTHER" id="PTHR43731:SF14">
    <property type="entry name" value="PRESENILIN-ASSOCIATED RHOMBOID-LIKE PROTEIN, MITOCHONDRIAL"/>
    <property type="match status" value="1"/>
</dbReference>
<dbReference type="EMBL" id="RQXX01000001">
    <property type="protein sequence ID" value="RVV99779.1"/>
    <property type="molecule type" value="Genomic_DNA"/>
</dbReference>
<dbReference type="OrthoDB" id="9813074at2"/>
<dbReference type="InterPro" id="IPR011057">
    <property type="entry name" value="Mss4-like_sf"/>
</dbReference>
<evidence type="ECO:0000256" key="7">
    <source>
        <dbReference type="ARBA" id="ARBA00022833"/>
    </source>
</evidence>
<name>A0A438AM93_9RHOB</name>
<feature type="compositionally biased region" description="Basic and acidic residues" evidence="10">
    <location>
        <begin position="238"/>
        <end position="247"/>
    </location>
</feature>
<dbReference type="Pfam" id="PF01694">
    <property type="entry name" value="Rhomboid"/>
    <property type="match status" value="1"/>
</dbReference>
<comment type="similarity">
    <text evidence="2">Belongs to the Gfa family.</text>
</comment>
<keyword evidence="9 11" id="KW-0472">Membrane</keyword>
<dbReference type="GO" id="GO:0016020">
    <property type="term" value="C:membrane"/>
    <property type="evidence" value="ECO:0007669"/>
    <property type="project" value="UniProtKB-SubCell"/>
</dbReference>
<reference evidence="13 14" key="1">
    <citation type="submission" date="2018-11" db="EMBL/GenBank/DDBJ databases">
        <title>Mesobaculum littorinae gen. nov., sp. nov., isolated from Littorina scabra that represents a novel genus of the order Rhodobacteraceae.</title>
        <authorList>
            <person name="Li F."/>
        </authorList>
    </citation>
    <scope>NUCLEOTIDE SEQUENCE [LARGE SCALE GENOMIC DNA]</scope>
    <source>
        <strain evidence="13 14">M0103</strain>
    </source>
</reference>
<dbReference type="Gene3D" id="2.170.150.70">
    <property type="match status" value="1"/>
</dbReference>
<sequence length="368" mass="39964">MFPIRDHNPSLKTPLVTYALIAVNIVVFVLSLGPMNDPAMVEWFYINFSLIPQLSLPQTFLTSQFLHGGFMHLAGNMWFLWLFGDNMEDEMGRLPFLGFYLLGGVAAGLAQVAADPGSMIPMVGASGAIAAVMGGYLLMFPRARVDVLIILVIFFKMLPIPAWIVLGAWLAIQVFSGAATPGDVGGVAYWAHAGGFVAGIALTLPLFLRRGGPAFWSRTHGHPPQPQGALPAAPQFHSQDRTSSMKDTEPRRATCHCGAVELSILLADGLNTVRRCDCSFCSRRGAPAVSVEVGDLEVVRGADTLTLYQFNTNTAQHYFCSVCGVYTHHRRRSNPNQFGVNVGNIEGINPADLGNIPWNDGRNHPSDR</sequence>
<keyword evidence="7" id="KW-0862">Zinc</keyword>
<feature type="transmembrane region" description="Helical" evidence="11">
    <location>
        <begin position="96"/>
        <end position="114"/>
    </location>
</feature>
<evidence type="ECO:0000256" key="3">
    <source>
        <dbReference type="ARBA" id="ARBA00009045"/>
    </source>
</evidence>
<keyword evidence="8 11" id="KW-1133">Transmembrane helix</keyword>
<evidence type="ECO:0000256" key="6">
    <source>
        <dbReference type="ARBA" id="ARBA00022801"/>
    </source>
</evidence>
<feature type="transmembrane region" description="Helical" evidence="11">
    <location>
        <begin position="187"/>
        <end position="208"/>
    </location>
</feature>
<evidence type="ECO:0000259" key="12">
    <source>
        <dbReference type="PROSITE" id="PS51891"/>
    </source>
</evidence>
<dbReference type="AlphaFoldDB" id="A0A438AM93"/>
<evidence type="ECO:0000256" key="9">
    <source>
        <dbReference type="ARBA" id="ARBA00023136"/>
    </source>
</evidence>
<evidence type="ECO:0000256" key="4">
    <source>
        <dbReference type="ARBA" id="ARBA00022692"/>
    </source>
</evidence>
<protein>
    <submittedName>
        <fullName evidence="13">Rhomboid family intramembrane serine protease</fullName>
    </submittedName>
</protein>
<evidence type="ECO:0000256" key="10">
    <source>
        <dbReference type="SAM" id="MobiDB-lite"/>
    </source>
</evidence>
<dbReference type="Gene3D" id="1.20.1540.10">
    <property type="entry name" value="Rhomboid-like"/>
    <property type="match status" value="1"/>
</dbReference>
<evidence type="ECO:0000256" key="2">
    <source>
        <dbReference type="ARBA" id="ARBA00005495"/>
    </source>
</evidence>
<feature type="region of interest" description="Disordered" evidence="10">
    <location>
        <begin position="218"/>
        <end position="247"/>
    </location>
</feature>
<proteinExistence type="inferred from homology"/>
<comment type="subcellular location">
    <subcellularLocation>
        <location evidence="1">Membrane</location>
        <topology evidence="1">Multi-pass membrane protein</topology>
    </subcellularLocation>
</comment>
<keyword evidence="4 11" id="KW-0812">Transmembrane</keyword>
<organism evidence="13 14">
    <name type="scientific">Mesobaculum littorinae</name>
    <dbReference type="NCBI Taxonomy" id="2486419"/>
    <lineage>
        <taxon>Bacteria</taxon>
        <taxon>Pseudomonadati</taxon>
        <taxon>Pseudomonadota</taxon>
        <taxon>Alphaproteobacteria</taxon>
        <taxon>Rhodobacterales</taxon>
        <taxon>Roseobacteraceae</taxon>
        <taxon>Mesobaculum</taxon>
    </lineage>
</organism>
<dbReference type="Pfam" id="PF04828">
    <property type="entry name" value="GFA"/>
    <property type="match status" value="1"/>
</dbReference>
<dbReference type="PROSITE" id="PS51891">
    <property type="entry name" value="CENP_V_GFA"/>
    <property type="match status" value="1"/>
</dbReference>
<keyword evidence="13" id="KW-0645">Protease</keyword>
<evidence type="ECO:0000313" key="14">
    <source>
        <dbReference type="Proteomes" id="UP000285908"/>
    </source>
</evidence>
<dbReference type="GO" id="GO:0046872">
    <property type="term" value="F:metal ion binding"/>
    <property type="evidence" value="ECO:0007669"/>
    <property type="project" value="UniProtKB-KW"/>
</dbReference>
<dbReference type="SUPFAM" id="SSF144091">
    <property type="entry name" value="Rhomboid-like"/>
    <property type="match status" value="1"/>
</dbReference>
<accession>A0A438AM93</accession>
<dbReference type="GO" id="GO:0016846">
    <property type="term" value="F:carbon-sulfur lyase activity"/>
    <property type="evidence" value="ECO:0007669"/>
    <property type="project" value="InterPro"/>
</dbReference>
<dbReference type="GO" id="GO:0004252">
    <property type="term" value="F:serine-type endopeptidase activity"/>
    <property type="evidence" value="ECO:0007669"/>
    <property type="project" value="InterPro"/>
</dbReference>
<dbReference type="SUPFAM" id="SSF51316">
    <property type="entry name" value="Mss4-like"/>
    <property type="match status" value="1"/>
</dbReference>
<dbReference type="PANTHER" id="PTHR43731">
    <property type="entry name" value="RHOMBOID PROTEASE"/>
    <property type="match status" value="1"/>
</dbReference>
<dbReference type="InterPro" id="IPR006913">
    <property type="entry name" value="CENP-V/GFA"/>
</dbReference>
<keyword evidence="6" id="KW-0378">Hydrolase</keyword>
<dbReference type="InterPro" id="IPR050925">
    <property type="entry name" value="Rhomboid_protease_S54"/>
</dbReference>
<evidence type="ECO:0000256" key="8">
    <source>
        <dbReference type="ARBA" id="ARBA00022989"/>
    </source>
</evidence>
<evidence type="ECO:0000256" key="1">
    <source>
        <dbReference type="ARBA" id="ARBA00004141"/>
    </source>
</evidence>
<dbReference type="InterPro" id="IPR022764">
    <property type="entry name" value="Peptidase_S54_rhomboid_dom"/>
</dbReference>
<gene>
    <name evidence="13" type="ORF">EKE94_03650</name>
</gene>
<keyword evidence="14" id="KW-1185">Reference proteome</keyword>
<dbReference type="Proteomes" id="UP000285908">
    <property type="component" value="Unassembled WGS sequence"/>
</dbReference>
<feature type="transmembrane region" description="Helical" evidence="11">
    <location>
        <begin position="65"/>
        <end position="84"/>
    </location>
</feature>
<dbReference type="GO" id="GO:0006508">
    <property type="term" value="P:proteolysis"/>
    <property type="evidence" value="ECO:0007669"/>
    <property type="project" value="UniProtKB-KW"/>
</dbReference>
<comment type="similarity">
    <text evidence="3">Belongs to the peptidase S54 family.</text>
</comment>
<feature type="transmembrane region" description="Helical" evidence="11">
    <location>
        <begin position="147"/>
        <end position="175"/>
    </location>
</feature>
<feature type="domain" description="CENP-V/GFA" evidence="12">
    <location>
        <begin position="251"/>
        <end position="359"/>
    </location>
</feature>
<evidence type="ECO:0000256" key="5">
    <source>
        <dbReference type="ARBA" id="ARBA00022723"/>
    </source>
</evidence>
<evidence type="ECO:0000313" key="13">
    <source>
        <dbReference type="EMBL" id="RVV99779.1"/>
    </source>
</evidence>
<feature type="transmembrane region" description="Helical" evidence="11">
    <location>
        <begin position="15"/>
        <end position="35"/>
    </location>
</feature>
<evidence type="ECO:0000256" key="11">
    <source>
        <dbReference type="SAM" id="Phobius"/>
    </source>
</evidence>